<sequence length="202" mass="22525">MTLPFSRMENPGAHGPTDPSDCTRHLGRTECEVGRGAPLAPGARNPARTGRSRSLDGAHGDRREGRVLGPSARENSDCESWVREKVLFLLHPARWLGTQGDRHAWEEVTGGEDLPQASRDDHDQEPDCPVCQPEKRNFGRRMSAPSRPQPLDSAVPLKPVLVRVVDYQVTEELLETAWTNGQVTMRTEERSMTAVTFRTHRA</sequence>
<dbReference type="RefSeq" id="XP_020026258.1">
    <property type="nucleotide sequence ID" value="XM_020170669.1"/>
</dbReference>
<gene>
    <name evidence="4 5" type="primary">CUNH6orf141</name>
</gene>
<reference evidence="4 5" key="2">
    <citation type="submission" date="2025-04" db="UniProtKB">
        <authorList>
            <consortium name="RefSeq"/>
        </authorList>
    </citation>
    <scope>IDENTIFICATION</scope>
    <source>
        <tissue evidence="4 5">Leukocyte</tissue>
    </source>
</reference>
<dbReference type="PANTHER" id="PTHR36880">
    <property type="entry name" value="9130008F23RIK PROTEIN"/>
    <property type="match status" value="1"/>
</dbReference>
<evidence type="ECO:0000256" key="1">
    <source>
        <dbReference type="SAM" id="MobiDB-lite"/>
    </source>
</evidence>
<dbReference type="Proteomes" id="UP001732720">
    <property type="component" value="Chromosome 8"/>
</dbReference>
<evidence type="ECO:0000313" key="2">
    <source>
        <dbReference type="EMBL" id="JAV41121.1"/>
    </source>
</evidence>
<evidence type="ECO:0000313" key="5">
    <source>
        <dbReference type="RefSeq" id="XP_020026258.1"/>
    </source>
</evidence>
<dbReference type="EMBL" id="GFFW01003667">
    <property type="protein sequence ID" value="JAV41121.1"/>
    <property type="molecule type" value="Transcribed_RNA"/>
</dbReference>
<feature type="compositionally biased region" description="Basic and acidic residues" evidence="1">
    <location>
        <begin position="21"/>
        <end position="33"/>
    </location>
</feature>
<dbReference type="AlphaFoldDB" id="A0A250YBV8"/>
<organism evidence="2">
    <name type="scientific">Castor canadensis</name>
    <name type="common">American beaver</name>
    <dbReference type="NCBI Taxonomy" id="51338"/>
    <lineage>
        <taxon>Eukaryota</taxon>
        <taxon>Metazoa</taxon>
        <taxon>Chordata</taxon>
        <taxon>Craniata</taxon>
        <taxon>Vertebrata</taxon>
        <taxon>Euteleostomi</taxon>
        <taxon>Mammalia</taxon>
        <taxon>Eutheria</taxon>
        <taxon>Euarchontoglires</taxon>
        <taxon>Glires</taxon>
        <taxon>Rodentia</taxon>
        <taxon>Castorimorpha</taxon>
        <taxon>Castoridae</taxon>
        <taxon>Castor</taxon>
    </lineage>
</organism>
<dbReference type="GeneID" id="109690993"/>
<reference evidence="2" key="1">
    <citation type="journal article" date="2017" name="G3 (Bethesda)">
        <title>De Novo Genome and Transcriptome Assembly of the Canadian Beaver (Castor canadensis).</title>
        <authorList>
            <person name="Lok S."/>
            <person name="Paton T.A."/>
            <person name="Wang Z."/>
            <person name="Kaur G."/>
            <person name="Walker S."/>
            <person name="Yuen R.K."/>
            <person name="Sung W.W."/>
            <person name="Whitney J."/>
            <person name="Buchanan J.A."/>
            <person name="Trost B."/>
            <person name="Singh N."/>
            <person name="Apresto B."/>
            <person name="Chen N."/>
            <person name="Coole M."/>
            <person name="Dawson T.J."/>
            <person name="Ho K.Y."/>
            <person name="Hu Z."/>
            <person name="Pullenayegum S."/>
            <person name="Samler K."/>
            <person name="Shipstone A."/>
            <person name="Tsoi F."/>
            <person name="Wang T."/>
            <person name="Pereira S.L."/>
            <person name="Rostami P."/>
            <person name="Ryan C.A."/>
            <person name="Tong A.H."/>
            <person name="Ng K."/>
            <person name="Sundaravadanam Y."/>
            <person name="Simpson J.T."/>
            <person name="Lim B.K."/>
            <person name="Engstrom M.D."/>
            <person name="Dutton C.J."/>
            <person name="Kerr K.C."/>
            <person name="Franke M."/>
            <person name="Rapley W."/>
            <person name="Wintle R.F."/>
            <person name="Scherer S.W."/>
        </authorList>
    </citation>
    <scope>NUCLEOTIDE SEQUENCE</scope>
    <source>
        <strain evidence="2">Ward</strain>
        <tissue evidence="2">Leukocyte</tissue>
    </source>
</reference>
<dbReference type="CTD" id="106827044"/>
<evidence type="ECO:0000313" key="3">
    <source>
        <dbReference type="Proteomes" id="UP001732720"/>
    </source>
</evidence>
<dbReference type="RefSeq" id="XP_020026257.1">
    <property type="nucleotide sequence ID" value="XM_020170668.1"/>
</dbReference>
<dbReference type="InterPro" id="IPR037739">
    <property type="entry name" value="C6orf141"/>
</dbReference>
<keyword evidence="3" id="KW-1185">Reference proteome</keyword>
<accession>A0A250YBV8</accession>
<dbReference type="OrthoDB" id="9447330at2759"/>
<feature type="region of interest" description="Disordered" evidence="1">
    <location>
        <begin position="1"/>
        <end position="75"/>
    </location>
</feature>
<name>A0A250YBV8_CASCN</name>
<evidence type="ECO:0000313" key="4">
    <source>
        <dbReference type="RefSeq" id="XP_020026257.1"/>
    </source>
</evidence>
<proteinExistence type="predicted"/>
<dbReference type="KEGG" id="ccan:109690993"/>
<protein>
    <submittedName>
        <fullName evidence="2 4 5">Uncharacterized protein C6orf141</fullName>
    </submittedName>
</protein>
<feature type="compositionally biased region" description="Basic and acidic residues" evidence="1">
    <location>
        <begin position="53"/>
        <end position="66"/>
    </location>
</feature>
<dbReference type="PANTHER" id="PTHR36880:SF1">
    <property type="entry name" value="9130008F23RIK PROTEIN"/>
    <property type="match status" value="1"/>
</dbReference>